<protein>
    <recommendedName>
        <fullName evidence="4">Aspartyl protease</fullName>
    </recommendedName>
</protein>
<gene>
    <name evidence="2" type="ORF">ACG04R_05310</name>
</gene>
<sequence length="305" mass="32378">MTANAVRLLICLAAVVATGALSADARAHVMAFQPFHWQVGSLGGLPPAPLALLVPVKLGERACDMQLDTGASAAVIWHTAPEQDEPRRPLKLRLGELETELEVGSATQRSIDECVSGSPVGTLGNAFFERGTLTLDVAHQRLAWQAGSTLDNQPRARRFFYAAPALQEGWIQAGGHIFIELDVQQAGKGYGMLDTGAASAEIGVMDAPWWAQLTGSAAMQGPHITNFTMPSWGRSLACASAPTVAAVSIDGFGPLVRRATYCPTLGFQPTIRVIGLVGLAPFMHSVLTIDYPGRRWMVEAAAPSP</sequence>
<keyword evidence="3" id="KW-1185">Reference proteome</keyword>
<dbReference type="RefSeq" id="WP_394406982.1">
    <property type="nucleotide sequence ID" value="NZ_JBIGIC010000002.1"/>
</dbReference>
<feature type="signal peptide" evidence="1">
    <location>
        <begin position="1"/>
        <end position="27"/>
    </location>
</feature>
<evidence type="ECO:0008006" key="4">
    <source>
        <dbReference type="Google" id="ProtNLM"/>
    </source>
</evidence>
<evidence type="ECO:0000313" key="3">
    <source>
        <dbReference type="Proteomes" id="UP001606134"/>
    </source>
</evidence>
<dbReference type="EMBL" id="JBIGIC010000002">
    <property type="protein sequence ID" value="MFG6486081.1"/>
    <property type="molecule type" value="Genomic_DNA"/>
</dbReference>
<accession>A0ABW7H847</accession>
<name>A0ABW7H847_9BURK</name>
<proteinExistence type="predicted"/>
<organism evidence="2 3">
    <name type="scientific">Pelomonas candidula</name>
    <dbReference type="NCBI Taxonomy" id="3299025"/>
    <lineage>
        <taxon>Bacteria</taxon>
        <taxon>Pseudomonadati</taxon>
        <taxon>Pseudomonadota</taxon>
        <taxon>Betaproteobacteria</taxon>
        <taxon>Burkholderiales</taxon>
        <taxon>Sphaerotilaceae</taxon>
        <taxon>Roseateles</taxon>
    </lineage>
</organism>
<feature type="chain" id="PRO_5046402121" description="Aspartyl protease" evidence="1">
    <location>
        <begin position="28"/>
        <end position="305"/>
    </location>
</feature>
<dbReference type="Proteomes" id="UP001606134">
    <property type="component" value="Unassembled WGS sequence"/>
</dbReference>
<evidence type="ECO:0000313" key="2">
    <source>
        <dbReference type="EMBL" id="MFG6486081.1"/>
    </source>
</evidence>
<evidence type="ECO:0000256" key="1">
    <source>
        <dbReference type="SAM" id="SignalP"/>
    </source>
</evidence>
<reference evidence="2 3" key="1">
    <citation type="submission" date="2024-08" db="EMBL/GenBank/DDBJ databases">
        <authorList>
            <person name="Lu H."/>
        </authorList>
    </citation>
    <scope>NUCLEOTIDE SEQUENCE [LARGE SCALE GENOMIC DNA]</scope>
    <source>
        <strain evidence="2 3">BYS78W</strain>
    </source>
</reference>
<keyword evidence="1" id="KW-0732">Signal</keyword>
<comment type="caution">
    <text evidence="2">The sequence shown here is derived from an EMBL/GenBank/DDBJ whole genome shotgun (WGS) entry which is preliminary data.</text>
</comment>